<keyword evidence="8" id="KW-1185">Reference proteome</keyword>
<dbReference type="InterPro" id="IPR051679">
    <property type="entry name" value="DASS-Related_Transporters"/>
</dbReference>
<feature type="transmembrane region" description="Helical" evidence="6">
    <location>
        <begin position="29"/>
        <end position="47"/>
    </location>
</feature>
<feature type="transmembrane region" description="Helical" evidence="6">
    <location>
        <begin position="156"/>
        <end position="171"/>
    </location>
</feature>
<dbReference type="GeneID" id="301125317"/>
<feature type="transmembrane region" description="Helical" evidence="6">
    <location>
        <begin position="458"/>
        <end position="479"/>
    </location>
</feature>
<organism evidence="7 8">
    <name type="scientific">Aeribacillus composti</name>
    <dbReference type="NCBI Taxonomy" id="1868734"/>
    <lineage>
        <taxon>Bacteria</taxon>
        <taxon>Bacillati</taxon>
        <taxon>Bacillota</taxon>
        <taxon>Bacilli</taxon>
        <taxon>Bacillales</taxon>
        <taxon>Bacillaceae</taxon>
        <taxon>Aeribacillus</taxon>
    </lineage>
</organism>
<evidence type="ECO:0000256" key="6">
    <source>
        <dbReference type="SAM" id="Phobius"/>
    </source>
</evidence>
<keyword evidence="3 6" id="KW-0812">Transmembrane</keyword>
<feature type="transmembrane region" description="Helical" evidence="6">
    <location>
        <begin position="432"/>
        <end position="451"/>
    </location>
</feature>
<dbReference type="PANTHER" id="PTHR43652:SF2">
    <property type="entry name" value="BASIC AMINO ACID ANTIPORTER YFCC-RELATED"/>
    <property type="match status" value="1"/>
</dbReference>
<reference evidence="7 8" key="1">
    <citation type="submission" date="2023-09" db="EMBL/GenBank/DDBJ databases">
        <title>Different Types of Thermotolerant Ring-Cleaving Dioxygenases derived from Aeribacillus composti HB-1 applied for multiple aromatic hydrocarbons removal.</title>
        <authorList>
            <person name="Cao L."/>
            <person name="Li M."/>
            <person name="Ma T."/>
        </authorList>
    </citation>
    <scope>NUCLEOTIDE SEQUENCE [LARGE SCALE GENOMIC DNA]</scope>
    <source>
        <strain evidence="7 8">HB-1</strain>
    </source>
</reference>
<feature type="transmembrane region" description="Helical" evidence="6">
    <location>
        <begin position="89"/>
        <end position="110"/>
    </location>
</feature>
<evidence type="ECO:0000313" key="8">
    <source>
        <dbReference type="Proteomes" id="UP001303701"/>
    </source>
</evidence>
<comment type="subcellular location">
    <subcellularLocation>
        <location evidence="1">Cell membrane</location>
        <topology evidence="1">Multi-pass membrane protein</topology>
    </subcellularLocation>
</comment>
<feature type="transmembrane region" description="Helical" evidence="6">
    <location>
        <begin position="303"/>
        <end position="321"/>
    </location>
</feature>
<feature type="transmembrane region" description="Helical" evidence="6">
    <location>
        <begin position="333"/>
        <end position="351"/>
    </location>
</feature>
<dbReference type="InterPro" id="IPR018385">
    <property type="entry name" value="C4_dicarb_anaerob_car-like"/>
</dbReference>
<sequence length="483" mass="52438">MEAEKGVKNAAFINQKPQLEKKKLRMPHIYVILFVLIILATAATYFVPAGVYERIPGPEGRTTIDPNSFDFVEAAPVSPVEFMMAVPKGLVAASDIVFFTLIIGGIFAVIRKTGLIEIGVEKLARTFASNGIVLIPVLMTVFAIICSLIGTQELSLVYIPVILPLFIALGFDSMVAAAVALVATTAGFMTGFLNPINTGLGQKIAGLPIYSGIEFRIAAFVVFVLAGMIYIMQYAKKVKKNPEASLVYKDDHAKRNMYFNQSVSKRNEMNKKQKAASFALLSFFVLLVYGVLTQGWFMLEMAGLFIIMGVVVGLIAGLTLNDICEAFNDGFREVLVGAIIVGIARAVSVVMEDGQIMDTIVHTLGTIVGEIPGTFSVIGMFIVQMLFSFLIPSGSGQALVTMPILAPLSDLIGVTRQTAVLAYQFGDGLGNILFPTSGYFMAALALAGVSWQKWVRFYVPLFLIWFGLSAIFLITAHFIQWNG</sequence>
<evidence type="ECO:0000256" key="5">
    <source>
        <dbReference type="ARBA" id="ARBA00023136"/>
    </source>
</evidence>
<evidence type="ECO:0000256" key="4">
    <source>
        <dbReference type="ARBA" id="ARBA00022989"/>
    </source>
</evidence>
<keyword evidence="2" id="KW-1003">Cell membrane</keyword>
<evidence type="ECO:0000313" key="7">
    <source>
        <dbReference type="EMBL" id="WNF34034.1"/>
    </source>
</evidence>
<protein>
    <submittedName>
        <fullName evidence="7">YfcC family protein</fullName>
    </submittedName>
</protein>
<gene>
    <name evidence="7" type="ORF">RI196_05045</name>
</gene>
<keyword evidence="4 6" id="KW-1133">Transmembrane helix</keyword>
<dbReference type="EMBL" id="CP134501">
    <property type="protein sequence ID" value="WNF34034.1"/>
    <property type="molecule type" value="Genomic_DNA"/>
</dbReference>
<evidence type="ECO:0000256" key="2">
    <source>
        <dbReference type="ARBA" id="ARBA00022475"/>
    </source>
</evidence>
<dbReference type="RefSeq" id="WP_311067013.1">
    <property type="nucleotide sequence ID" value="NZ_CP134501.1"/>
</dbReference>
<evidence type="ECO:0000256" key="1">
    <source>
        <dbReference type="ARBA" id="ARBA00004651"/>
    </source>
</evidence>
<evidence type="ECO:0000256" key="3">
    <source>
        <dbReference type="ARBA" id="ARBA00022692"/>
    </source>
</evidence>
<feature type="transmembrane region" description="Helical" evidence="6">
    <location>
        <begin position="209"/>
        <end position="231"/>
    </location>
</feature>
<feature type="transmembrane region" description="Helical" evidence="6">
    <location>
        <begin position="131"/>
        <end position="150"/>
    </location>
</feature>
<proteinExistence type="predicted"/>
<feature type="transmembrane region" description="Helical" evidence="6">
    <location>
        <begin position="275"/>
        <end position="297"/>
    </location>
</feature>
<dbReference type="Proteomes" id="UP001303701">
    <property type="component" value="Chromosome"/>
</dbReference>
<keyword evidence="5 6" id="KW-0472">Membrane</keyword>
<dbReference type="Pfam" id="PF03606">
    <property type="entry name" value="DcuC"/>
    <property type="match status" value="1"/>
</dbReference>
<accession>A0ABY9WEU1</accession>
<feature type="transmembrane region" description="Helical" evidence="6">
    <location>
        <begin position="178"/>
        <end position="197"/>
    </location>
</feature>
<dbReference type="PANTHER" id="PTHR43652">
    <property type="entry name" value="BASIC AMINO ACID ANTIPORTER YFCC-RELATED"/>
    <property type="match status" value="1"/>
</dbReference>
<name>A0ABY9WEU1_9BACI</name>